<evidence type="ECO:0008006" key="5">
    <source>
        <dbReference type="Google" id="ProtNLM"/>
    </source>
</evidence>
<organism evidence="3 4">
    <name type="scientific">Candidatus Spyradenecus faecavium</name>
    <dbReference type="NCBI Taxonomy" id="2840947"/>
    <lineage>
        <taxon>Bacteria</taxon>
        <taxon>Pseudomonadati</taxon>
        <taxon>Lentisphaerota</taxon>
        <taxon>Lentisphaeria</taxon>
        <taxon>Lentisphaerales</taxon>
        <taxon>Lentisphaeraceae</taxon>
        <taxon>Lentisphaeraceae incertae sedis</taxon>
        <taxon>Candidatus Spyradenecus</taxon>
    </lineage>
</organism>
<reference evidence="3" key="1">
    <citation type="submission" date="2020-10" db="EMBL/GenBank/DDBJ databases">
        <authorList>
            <person name="Gilroy R."/>
        </authorList>
    </citation>
    <scope>NUCLEOTIDE SEQUENCE</scope>
    <source>
        <strain evidence="3">35461</strain>
    </source>
</reference>
<evidence type="ECO:0000256" key="2">
    <source>
        <dbReference type="SAM" id="SignalP"/>
    </source>
</evidence>
<accession>A0A9D1NPG9</accession>
<feature type="chain" id="PRO_5038430427" description="OmpH family outer membrane protein" evidence="2">
    <location>
        <begin position="19"/>
        <end position="239"/>
    </location>
</feature>
<reference evidence="3" key="2">
    <citation type="journal article" date="2021" name="PeerJ">
        <title>Extensive microbial diversity within the chicken gut microbiome revealed by metagenomics and culture.</title>
        <authorList>
            <person name="Gilroy R."/>
            <person name="Ravi A."/>
            <person name="Getino M."/>
            <person name="Pursley I."/>
            <person name="Horton D.L."/>
            <person name="Alikhan N.F."/>
            <person name="Baker D."/>
            <person name="Gharbi K."/>
            <person name="Hall N."/>
            <person name="Watson M."/>
            <person name="Adriaenssens E.M."/>
            <person name="Foster-Nyarko E."/>
            <person name="Jarju S."/>
            <person name="Secka A."/>
            <person name="Antonio M."/>
            <person name="Oren A."/>
            <person name="Chaudhuri R.R."/>
            <person name="La Ragione R."/>
            <person name="Hildebrand F."/>
            <person name="Pallen M.J."/>
        </authorList>
    </citation>
    <scope>NUCLEOTIDE SEQUENCE</scope>
    <source>
        <strain evidence="3">35461</strain>
    </source>
</reference>
<comment type="caution">
    <text evidence="3">The sequence shown here is derived from an EMBL/GenBank/DDBJ whole genome shotgun (WGS) entry which is preliminary data.</text>
</comment>
<feature type="compositionally biased region" description="Basic and acidic residues" evidence="1">
    <location>
        <begin position="146"/>
        <end position="157"/>
    </location>
</feature>
<dbReference type="EMBL" id="DVOR01000229">
    <property type="protein sequence ID" value="HIV09873.1"/>
    <property type="molecule type" value="Genomic_DNA"/>
</dbReference>
<sequence>MKAFVLLLSLCAAAFAHAQMYVGVRLFDMYKVEKALVMTTEELRALQADLNEEKRVFNKAVQTVKRDWTKQYNEARKAGDKDFPKYPTKAFIWPRSIKVQRFSSKEKADEWLAKQQARIDGDHAAIAAAQQKVAKSGSSSAVAGYKSRDDRKARRQAEKAQLAEALKEKLGEEVELQMMALLKYNRPVPRHFIVDPLAGTTTASGTSTIGKKIAKQEAALKAYEQRKAEAEASGEAETP</sequence>
<evidence type="ECO:0000313" key="4">
    <source>
        <dbReference type="Proteomes" id="UP000886845"/>
    </source>
</evidence>
<evidence type="ECO:0000313" key="3">
    <source>
        <dbReference type="EMBL" id="HIV09873.1"/>
    </source>
</evidence>
<protein>
    <recommendedName>
        <fullName evidence="5">OmpH family outer membrane protein</fullName>
    </recommendedName>
</protein>
<evidence type="ECO:0000256" key="1">
    <source>
        <dbReference type="SAM" id="MobiDB-lite"/>
    </source>
</evidence>
<dbReference type="AlphaFoldDB" id="A0A9D1NPG9"/>
<feature type="signal peptide" evidence="2">
    <location>
        <begin position="1"/>
        <end position="18"/>
    </location>
</feature>
<gene>
    <name evidence="3" type="ORF">IAC79_07155</name>
</gene>
<proteinExistence type="predicted"/>
<dbReference type="Proteomes" id="UP000886845">
    <property type="component" value="Unassembled WGS sequence"/>
</dbReference>
<name>A0A9D1NPG9_9BACT</name>
<feature type="region of interest" description="Disordered" evidence="1">
    <location>
        <begin position="138"/>
        <end position="157"/>
    </location>
</feature>
<keyword evidence="2" id="KW-0732">Signal</keyword>